<sequence length="227" mass="26438">MDFMKCKALLAVAILYPVCAFSQQADLIWNPELSYSWKSSDRLGFNTKLSVFNSIRDFDNEAAIRYIEPQFTFSYGLSAGTKIGGGYYYRLSTPMVDGYQYEHRFLQQVGFISYLGDRRLAHRLRLEQRVRSSSYQNRLRYRLSYDFPLEGEKLDPGEKYLIVKDEMMTAFNKDEADAENRASVGLGWYFNSKQKFEVGLQYRTQDVFSDGGISHLFLVSTSYYLNR</sequence>
<dbReference type="AlphaFoldDB" id="A0A9X2L6M0"/>
<proteinExistence type="predicted"/>
<dbReference type="RefSeq" id="WP_255135408.1">
    <property type="nucleotide sequence ID" value="NZ_JANDBC010000003.1"/>
</dbReference>
<feature type="signal peptide" evidence="1">
    <location>
        <begin position="1"/>
        <end position="25"/>
    </location>
</feature>
<keyword evidence="3" id="KW-1185">Reference proteome</keyword>
<keyword evidence="1" id="KW-0732">Signal</keyword>
<reference evidence="2" key="1">
    <citation type="submission" date="2022-06" db="EMBL/GenBank/DDBJ databases">
        <title>Gracilimonas sp. CAU 1638 isolated from sea sediment.</title>
        <authorList>
            <person name="Kim W."/>
        </authorList>
    </citation>
    <scope>NUCLEOTIDE SEQUENCE</scope>
    <source>
        <strain evidence="2">CAU 1638</strain>
    </source>
</reference>
<evidence type="ECO:0000313" key="3">
    <source>
        <dbReference type="Proteomes" id="UP001139125"/>
    </source>
</evidence>
<gene>
    <name evidence="2" type="ORF">NM125_13100</name>
</gene>
<accession>A0A9X2L6M0</accession>
<evidence type="ECO:0000313" key="2">
    <source>
        <dbReference type="EMBL" id="MCP9292518.1"/>
    </source>
</evidence>
<feature type="chain" id="PRO_5040793370" evidence="1">
    <location>
        <begin position="26"/>
        <end position="227"/>
    </location>
</feature>
<dbReference type="Pfam" id="PF10677">
    <property type="entry name" value="DUF2490"/>
    <property type="match status" value="1"/>
</dbReference>
<protein>
    <submittedName>
        <fullName evidence="2">DUF2490 domain-containing protein</fullName>
    </submittedName>
</protein>
<evidence type="ECO:0000256" key="1">
    <source>
        <dbReference type="SAM" id="SignalP"/>
    </source>
</evidence>
<dbReference type="InterPro" id="IPR019619">
    <property type="entry name" value="DUF2490"/>
</dbReference>
<comment type="caution">
    <text evidence="2">The sequence shown here is derived from an EMBL/GenBank/DDBJ whole genome shotgun (WGS) entry which is preliminary data.</text>
</comment>
<name>A0A9X2L6M0_9BACT</name>
<dbReference type="EMBL" id="JANDBC010000003">
    <property type="protein sequence ID" value="MCP9292518.1"/>
    <property type="molecule type" value="Genomic_DNA"/>
</dbReference>
<dbReference type="Proteomes" id="UP001139125">
    <property type="component" value="Unassembled WGS sequence"/>
</dbReference>
<organism evidence="2 3">
    <name type="scientific">Gracilimonas sediminicola</name>
    <dbReference type="NCBI Taxonomy" id="2952158"/>
    <lineage>
        <taxon>Bacteria</taxon>
        <taxon>Pseudomonadati</taxon>
        <taxon>Balneolota</taxon>
        <taxon>Balneolia</taxon>
        <taxon>Balneolales</taxon>
        <taxon>Balneolaceae</taxon>
        <taxon>Gracilimonas</taxon>
    </lineage>
</organism>